<evidence type="ECO:0000256" key="2">
    <source>
        <dbReference type="ARBA" id="ARBA00011738"/>
    </source>
</evidence>
<feature type="region of interest" description="Disordered" evidence="6">
    <location>
        <begin position="1"/>
        <end position="21"/>
    </location>
</feature>
<dbReference type="InterPro" id="IPR015797">
    <property type="entry name" value="NUDIX_hydrolase-like_dom_sf"/>
</dbReference>
<evidence type="ECO:0000256" key="4">
    <source>
        <dbReference type="PIRSR" id="PIRSR604385-2"/>
    </source>
</evidence>
<dbReference type="GO" id="GO:0005829">
    <property type="term" value="C:cytosol"/>
    <property type="evidence" value="ECO:0007669"/>
    <property type="project" value="TreeGrafter"/>
</dbReference>
<evidence type="ECO:0000256" key="5">
    <source>
        <dbReference type="PIRSR" id="PIRSR604385-3"/>
    </source>
</evidence>
<feature type="binding site" evidence="4">
    <location>
        <position position="130"/>
    </location>
    <ligand>
        <name>Mg(2+)</name>
        <dbReference type="ChEBI" id="CHEBI:18420"/>
        <label>1</label>
    </ligand>
</feature>
<keyword evidence="3" id="KW-0378">Hydrolase</keyword>
<feature type="short sequence motif" description="Nudix box" evidence="5">
    <location>
        <begin position="112"/>
        <end position="133"/>
    </location>
</feature>
<gene>
    <name evidence="8" type="ORF">IAG43_28495</name>
</gene>
<sequence length="235" mass="25548">MTGRPGVDVPDHRGRTGLDRAGRDLDRNLGVVVRDVELTSQGWHVLRRTTFDYRRRDGRWETQQRETYDRGDGAVVLPYDTGRGRVLLTRQFRYPAYVNGHPDGMLVEAAAGLLDADDPEAAVRRESAEELGVTLGPLDRVMTAWMSPGSVTERLHFFAGPYTPADRTGDGGGVAAEGEDIEVVEVSFPQALAMVRDGRIADAKTVMLLQWAALEGPFAPGGDPAGAAPHGNRTV</sequence>
<dbReference type="CDD" id="cd24157">
    <property type="entry name" value="NUDIX_GDPMK"/>
    <property type="match status" value="1"/>
</dbReference>
<feature type="compositionally biased region" description="Basic and acidic residues" evidence="6">
    <location>
        <begin position="9"/>
        <end position="21"/>
    </location>
</feature>
<evidence type="ECO:0000313" key="8">
    <source>
        <dbReference type="EMBL" id="QNP66479.1"/>
    </source>
</evidence>
<comment type="subunit">
    <text evidence="2">Homodimer.</text>
</comment>
<dbReference type="PANTHER" id="PTHR11839:SF18">
    <property type="entry name" value="NUDIX HYDROLASE DOMAIN-CONTAINING PROTEIN"/>
    <property type="match status" value="1"/>
</dbReference>
<evidence type="ECO:0000256" key="1">
    <source>
        <dbReference type="ARBA" id="ARBA00001946"/>
    </source>
</evidence>
<dbReference type="PANTHER" id="PTHR11839">
    <property type="entry name" value="UDP/ADP-SUGAR PYROPHOSPHATASE"/>
    <property type="match status" value="1"/>
</dbReference>
<dbReference type="AlphaFoldDB" id="A0A7H0I113"/>
<dbReference type="Gene3D" id="3.90.79.10">
    <property type="entry name" value="Nucleoside Triphosphate Pyrophosphohydrolase"/>
    <property type="match status" value="1"/>
</dbReference>
<protein>
    <submittedName>
        <fullName evidence="8">NUDIX domain-containing protein</fullName>
    </submittedName>
</protein>
<dbReference type="Proteomes" id="UP000516230">
    <property type="component" value="Chromosome"/>
</dbReference>
<dbReference type="GO" id="GO:0006753">
    <property type="term" value="P:nucleoside phosphate metabolic process"/>
    <property type="evidence" value="ECO:0007669"/>
    <property type="project" value="TreeGrafter"/>
</dbReference>
<dbReference type="PROSITE" id="PS51462">
    <property type="entry name" value="NUDIX"/>
    <property type="match status" value="1"/>
</dbReference>
<accession>A0A7H0I113</accession>
<dbReference type="InterPro" id="IPR000086">
    <property type="entry name" value="NUDIX_hydrolase_dom"/>
</dbReference>
<proteinExistence type="predicted"/>
<dbReference type="EMBL" id="CP060825">
    <property type="protein sequence ID" value="QNP66479.1"/>
    <property type="molecule type" value="Genomic_DNA"/>
</dbReference>
<keyword evidence="4" id="KW-0479">Metal-binding</keyword>
<dbReference type="InterPro" id="IPR004385">
    <property type="entry name" value="NDP_pyrophosphatase"/>
</dbReference>
<dbReference type="NCBIfam" id="TIGR00052">
    <property type="entry name" value="nudix-type nucleoside diphosphatase, YffH/AdpP family"/>
    <property type="match status" value="1"/>
</dbReference>
<dbReference type="GO" id="GO:0016818">
    <property type="term" value="F:hydrolase activity, acting on acid anhydrides, in phosphorus-containing anhydrides"/>
    <property type="evidence" value="ECO:0007669"/>
    <property type="project" value="InterPro"/>
</dbReference>
<evidence type="ECO:0000259" key="7">
    <source>
        <dbReference type="PROSITE" id="PS51462"/>
    </source>
</evidence>
<evidence type="ECO:0000313" key="9">
    <source>
        <dbReference type="Proteomes" id="UP000516230"/>
    </source>
</evidence>
<feature type="binding site" evidence="4">
    <location>
        <position position="126"/>
    </location>
    <ligand>
        <name>Mg(2+)</name>
        <dbReference type="ChEBI" id="CHEBI:18420"/>
        <label>1</label>
    </ligand>
</feature>
<dbReference type="RefSeq" id="WP_187743538.1">
    <property type="nucleotide sequence ID" value="NZ_CP060825.1"/>
</dbReference>
<feature type="binding site" evidence="4">
    <location>
        <position position="179"/>
    </location>
    <ligand>
        <name>Mg(2+)</name>
        <dbReference type="ChEBI" id="CHEBI:18420"/>
        <label>1</label>
    </ligand>
</feature>
<comment type="cofactor">
    <cofactor evidence="1 4">
        <name>Mg(2+)</name>
        <dbReference type="ChEBI" id="CHEBI:18420"/>
    </cofactor>
</comment>
<dbReference type="GO" id="GO:0046872">
    <property type="term" value="F:metal ion binding"/>
    <property type="evidence" value="ECO:0007669"/>
    <property type="project" value="UniProtKB-KW"/>
</dbReference>
<reference evidence="8 9" key="1">
    <citation type="submission" date="2020-08" db="EMBL/GenBank/DDBJ databases">
        <title>A novel species.</title>
        <authorList>
            <person name="Gao J."/>
        </authorList>
    </citation>
    <scope>NUCLEOTIDE SEQUENCE [LARGE SCALE GENOMIC DNA]</scope>
    <source>
        <strain evidence="8 9">CRPJ-33</strain>
    </source>
</reference>
<evidence type="ECO:0000256" key="3">
    <source>
        <dbReference type="ARBA" id="ARBA00022801"/>
    </source>
</evidence>
<dbReference type="SUPFAM" id="SSF55811">
    <property type="entry name" value="Nudix"/>
    <property type="match status" value="1"/>
</dbReference>
<dbReference type="Pfam" id="PF00293">
    <property type="entry name" value="NUDIX"/>
    <property type="match status" value="1"/>
</dbReference>
<keyword evidence="4" id="KW-0460">Magnesium</keyword>
<organism evidence="8 9">
    <name type="scientific">Streptomyces genisteinicus</name>
    <dbReference type="NCBI Taxonomy" id="2768068"/>
    <lineage>
        <taxon>Bacteria</taxon>
        <taxon>Bacillati</taxon>
        <taxon>Actinomycetota</taxon>
        <taxon>Actinomycetes</taxon>
        <taxon>Kitasatosporales</taxon>
        <taxon>Streptomycetaceae</taxon>
        <taxon>Streptomyces</taxon>
    </lineage>
</organism>
<name>A0A7H0I113_9ACTN</name>
<evidence type="ECO:0000256" key="6">
    <source>
        <dbReference type="SAM" id="MobiDB-lite"/>
    </source>
</evidence>
<feature type="binding site" evidence="4">
    <location>
        <position position="111"/>
    </location>
    <ligand>
        <name>Mg(2+)</name>
        <dbReference type="ChEBI" id="CHEBI:18420"/>
        <label>1</label>
    </ligand>
</feature>
<dbReference type="GO" id="GO:0019693">
    <property type="term" value="P:ribose phosphate metabolic process"/>
    <property type="evidence" value="ECO:0007669"/>
    <property type="project" value="TreeGrafter"/>
</dbReference>
<feature type="domain" description="Nudix hydrolase" evidence="7">
    <location>
        <begin position="69"/>
        <end position="208"/>
    </location>
</feature>
<dbReference type="KEGG" id="sgj:IAG43_28495"/>
<keyword evidence="9" id="KW-1185">Reference proteome</keyword>